<organism evidence="1 2">
    <name type="scientific">Xenorhabdus griffiniae</name>
    <dbReference type="NCBI Taxonomy" id="351672"/>
    <lineage>
        <taxon>Bacteria</taxon>
        <taxon>Pseudomonadati</taxon>
        <taxon>Pseudomonadota</taxon>
        <taxon>Gammaproteobacteria</taxon>
        <taxon>Enterobacterales</taxon>
        <taxon>Morganellaceae</taxon>
        <taxon>Xenorhabdus</taxon>
    </lineage>
</organism>
<evidence type="ECO:0000313" key="1">
    <source>
        <dbReference type="EMBL" id="WNH00954.1"/>
    </source>
</evidence>
<dbReference type="Proteomes" id="UP001300348">
    <property type="component" value="Chromosome"/>
</dbReference>
<sequence length="84" mass="9585">MSNDVIEKINTTLKSAEELKSAGYHEIALDLNLCITILKRLAEYENMKPVACYNLMDGKLYKDISDMPADKTMFGIFLYPHPNK</sequence>
<protein>
    <submittedName>
        <fullName evidence="1">Uncharacterized protein</fullName>
    </submittedName>
</protein>
<accession>A0ABY9XEL3</accession>
<gene>
    <name evidence="1" type="ORF">QL112_013940</name>
</gene>
<keyword evidence="2" id="KW-1185">Reference proteome</keyword>
<dbReference type="GeneID" id="88856679"/>
<reference evidence="1 2" key="1">
    <citation type="journal article" date="2023" name="Access Microbiol">
        <title>The genome of a steinernematid-associated Pseudomonas piscis bacterium encodes the biosynthesis of insect toxins.</title>
        <authorList>
            <person name="Awori R.M."/>
            <person name="Hendre P."/>
            <person name="Amugune N.O."/>
        </authorList>
    </citation>
    <scope>NUCLEOTIDE SEQUENCE [LARGE SCALE GENOMIC DNA]</scope>
    <source>
        <strain evidence="1 2">97</strain>
    </source>
</reference>
<evidence type="ECO:0000313" key="2">
    <source>
        <dbReference type="Proteomes" id="UP001300348"/>
    </source>
</evidence>
<dbReference type="EMBL" id="CP133647">
    <property type="protein sequence ID" value="WNH00954.1"/>
    <property type="molecule type" value="Genomic_DNA"/>
</dbReference>
<dbReference type="RefSeq" id="WP_189760799.1">
    <property type="nucleotide sequence ID" value="NZ_CAWPOC010000007.1"/>
</dbReference>
<name>A0ABY9XEL3_9GAMM</name>
<proteinExistence type="predicted"/>